<comment type="similarity">
    <text evidence="2">Belongs to the ABC-4 integral membrane protein family. LolC/E subfamily.</text>
</comment>
<feature type="transmembrane region" description="Helical" evidence="7">
    <location>
        <begin position="300"/>
        <end position="317"/>
    </location>
</feature>
<evidence type="ECO:0000256" key="3">
    <source>
        <dbReference type="ARBA" id="ARBA00022475"/>
    </source>
</evidence>
<dbReference type="InterPro" id="IPR003838">
    <property type="entry name" value="ABC3_permease_C"/>
</dbReference>
<dbReference type="PANTHER" id="PTHR30489:SF0">
    <property type="entry name" value="LIPOPROTEIN-RELEASING SYSTEM TRANSMEMBRANE PROTEIN LOLE"/>
    <property type="match status" value="1"/>
</dbReference>
<gene>
    <name evidence="10" type="ordered locus">TPASS_0580</name>
</gene>
<dbReference type="PANTHER" id="PTHR30489">
    <property type="entry name" value="LIPOPROTEIN-RELEASING SYSTEM TRANSMEMBRANE PROTEIN LOLE"/>
    <property type="match status" value="1"/>
</dbReference>
<keyword evidence="4 7" id="KW-0812">Transmembrane</keyword>
<feature type="transmembrane region" description="Helical" evidence="7">
    <location>
        <begin position="269"/>
        <end position="288"/>
    </location>
</feature>
<dbReference type="Pfam" id="PF12704">
    <property type="entry name" value="MacB_PCD"/>
    <property type="match status" value="1"/>
</dbReference>
<evidence type="ECO:0000313" key="10">
    <source>
        <dbReference type="EMBL" id="ACD71000.1"/>
    </source>
</evidence>
<reference evidence="10 11" key="1">
    <citation type="journal article" date="2008" name="BMC Microbiol.">
        <title>Complete genome sequence of Treponema pallidum ssp. pallidum strain SS14 determined with oligonucleotide arrays.</title>
        <authorList>
            <person name="Matejkova P."/>
            <person name="Strouhal M."/>
            <person name="Smajs D."/>
            <person name="Norris S.J."/>
            <person name="Palzkill T."/>
            <person name="Petrosino J.F."/>
            <person name="Sodergren E."/>
            <person name="Norton J.E."/>
            <person name="Singh J."/>
            <person name="Richmond T.A."/>
            <person name="Molla M.N."/>
            <person name="Albert T.J."/>
            <person name="Weinstock G.M."/>
        </authorList>
    </citation>
    <scope>NUCLEOTIDE SEQUENCE [LARGE SCALE GENOMIC DNA]</scope>
    <source>
        <strain evidence="10 11">SS14</strain>
    </source>
</reference>
<evidence type="ECO:0000256" key="1">
    <source>
        <dbReference type="ARBA" id="ARBA00004651"/>
    </source>
</evidence>
<dbReference type="PATRIC" id="fig|455434.6.peg.578"/>
<evidence type="ECO:0000256" key="6">
    <source>
        <dbReference type="ARBA" id="ARBA00023136"/>
    </source>
</evidence>
<dbReference type="AlphaFoldDB" id="A0A0H3BKW0"/>
<dbReference type="KEGG" id="tpp:TPASS_0580"/>
<feature type="domain" description="MacB-like periplasmic core" evidence="9">
    <location>
        <begin position="32"/>
        <end position="230"/>
    </location>
</feature>
<comment type="subcellular location">
    <subcellularLocation>
        <location evidence="1">Cell membrane</location>
        <topology evidence="1">Multi-pass membrane protein</topology>
    </subcellularLocation>
</comment>
<proteinExistence type="inferred from homology"/>
<dbReference type="RefSeq" id="WP_010882026.1">
    <property type="nucleotide sequence ID" value="NC_010741.1"/>
</dbReference>
<feature type="transmembrane region" description="Helical" evidence="7">
    <location>
        <begin position="323"/>
        <end position="341"/>
    </location>
</feature>
<evidence type="ECO:0000259" key="9">
    <source>
        <dbReference type="Pfam" id="PF12704"/>
    </source>
</evidence>
<dbReference type="Pfam" id="PF02687">
    <property type="entry name" value="FtsX"/>
    <property type="match status" value="1"/>
</dbReference>
<name>A0A0H3BKW0_TREPS</name>
<protein>
    <submittedName>
        <fullName evidence="10">Hypothetical integral membrane protein</fullName>
    </submittedName>
</protein>
<dbReference type="GeneID" id="93876347"/>
<dbReference type="InterPro" id="IPR025857">
    <property type="entry name" value="MacB_PCD"/>
</dbReference>
<feature type="transmembrane region" description="Helical" evidence="7">
    <location>
        <begin position="348"/>
        <end position="366"/>
    </location>
</feature>
<dbReference type="GO" id="GO:0044874">
    <property type="term" value="P:lipoprotein localization to outer membrane"/>
    <property type="evidence" value="ECO:0007669"/>
    <property type="project" value="TreeGrafter"/>
</dbReference>
<accession>A0A0H3BKW0</accession>
<sequence length="429" mass="47955">MSNTHVQTLRWMCFMVRRLNSVRARSANAITSLFFILGIAFGALTLIVILSVMNGFQQGFIGTILQVSSAHVRVYGSVDAVKRAETLGGYQSFYPFIEAHALLQGNYYRQHGALVRAVPADIFHRDRLLARALPITSGSFNLSKKHSIVLGYELARHLSVRTGDQVDTLALSGSDTQKIMPGWNKLTVTGIFKSGYHEVDSTFAYIPLDMGTTLFGTTPDITAAVKLNNHERDDRYLFFLAQHIPDLKAESWREYNRAFFSALRIEKNVMILLVILIFMVVTVNIYHSMRRSIRTRKEEIAMLVSLGAPVSHVQILFIGNGIMIGFLGSLLGVLLGLLITIHVNEIIACIETAVNSAFFLFSLFSGTKTPSFSVFGTQYFYNVERIPVQIFFQEVLFVFLFGTGSASVATYLATRKILLLKPAEVLRDE</sequence>
<dbReference type="Proteomes" id="UP000001202">
    <property type="component" value="Chromosome"/>
</dbReference>
<feature type="transmembrane region" description="Helical" evidence="7">
    <location>
        <begin position="27"/>
        <end position="53"/>
    </location>
</feature>
<evidence type="ECO:0000256" key="2">
    <source>
        <dbReference type="ARBA" id="ARBA00005236"/>
    </source>
</evidence>
<dbReference type="EMBL" id="CP000805">
    <property type="protein sequence ID" value="ACD71000.1"/>
    <property type="molecule type" value="Genomic_DNA"/>
</dbReference>
<evidence type="ECO:0000313" key="11">
    <source>
        <dbReference type="Proteomes" id="UP000001202"/>
    </source>
</evidence>
<dbReference type="GO" id="GO:0098797">
    <property type="term" value="C:plasma membrane protein complex"/>
    <property type="evidence" value="ECO:0007669"/>
    <property type="project" value="TreeGrafter"/>
</dbReference>
<keyword evidence="3" id="KW-1003">Cell membrane</keyword>
<keyword evidence="6 7" id="KW-0472">Membrane</keyword>
<evidence type="ECO:0000259" key="8">
    <source>
        <dbReference type="Pfam" id="PF02687"/>
    </source>
</evidence>
<evidence type="ECO:0000256" key="7">
    <source>
        <dbReference type="SAM" id="Phobius"/>
    </source>
</evidence>
<dbReference type="InterPro" id="IPR051447">
    <property type="entry name" value="Lipoprotein-release_system"/>
</dbReference>
<organism evidence="10 11">
    <name type="scientific">Treponema pallidum subsp. pallidum (strain SS14)</name>
    <dbReference type="NCBI Taxonomy" id="455434"/>
    <lineage>
        <taxon>Bacteria</taxon>
        <taxon>Pseudomonadati</taxon>
        <taxon>Spirochaetota</taxon>
        <taxon>Spirochaetia</taxon>
        <taxon>Spirochaetales</taxon>
        <taxon>Treponemataceae</taxon>
        <taxon>Treponema</taxon>
    </lineage>
</organism>
<keyword evidence="5 7" id="KW-1133">Transmembrane helix</keyword>
<feature type="transmembrane region" description="Helical" evidence="7">
    <location>
        <begin position="386"/>
        <end position="412"/>
    </location>
</feature>
<evidence type="ECO:0000256" key="5">
    <source>
        <dbReference type="ARBA" id="ARBA00022989"/>
    </source>
</evidence>
<feature type="domain" description="ABC3 transporter permease C-terminal" evidence="8">
    <location>
        <begin position="272"/>
        <end position="418"/>
    </location>
</feature>
<evidence type="ECO:0000256" key="4">
    <source>
        <dbReference type="ARBA" id="ARBA00022692"/>
    </source>
</evidence>